<dbReference type="Gene3D" id="3.40.50.300">
    <property type="entry name" value="P-loop containing nucleotide triphosphate hydrolases"/>
    <property type="match status" value="1"/>
</dbReference>
<evidence type="ECO:0000256" key="1">
    <source>
        <dbReference type="ARBA" id="ARBA00022705"/>
    </source>
</evidence>
<gene>
    <name evidence="3" type="primary">orc1_1</name>
    <name evidence="3" type="ORF">TCON_0219</name>
</gene>
<dbReference type="InterPro" id="IPR050311">
    <property type="entry name" value="ORC1/CDC6"/>
</dbReference>
<dbReference type="InterPro" id="IPR003593">
    <property type="entry name" value="AAA+_ATPase"/>
</dbReference>
<comment type="caution">
    <text evidence="3">The sequence shown here is derived from an EMBL/GenBank/DDBJ whole genome shotgun (WGS) entry which is preliminary data.</text>
</comment>
<dbReference type="PANTHER" id="PTHR10763">
    <property type="entry name" value="CELL DIVISION CONTROL PROTEIN 6-RELATED"/>
    <property type="match status" value="1"/>
</dbReference>
<organism evidence="3 4">
    <name type="scientific">Astathelohania contejeani</name>
    <dbReference type="NCBI Taxonomy" id="164912"/>
    <lineage>
        <taxon>Eukaryota</taxon>
        <taxon>Fungi</taxon>
        <taxon>Fungi incertae sedis</taxon>
        <taxon>Microsporidia</taxon>
        <taxon>Astathelohaniidae</taxon>
        <taxon>Astathelohania</taxon>
    </lineage>
</organism>
<protein>
    <submittedName>
        <fullName evidence="3">Origin recognition complex subunit 1</fullName>
    </submittedName>
</protein>
<dbReference type="CDD" id="cd00009">
    <property type="entry name" value="AAA"/>
    <property type="match status" value="1"/>
</dbReference>
<accession>A0ABQ7I2A4</accession>
<dbReference type="InterPro" id="IPR003959">
    <property type="entry name" value="ATPase_AAA_core"/>
</dbReference>
<feature type="domain" description="AAA+ ATPase" evidence="2">
    <location>
        <begin position="25"/>
        <end position="163"/>
    </location>
</feature>
<dbReference type="Proteomes" id="UP001516464">
    <property type="component" value="Unassembled WGS sequence"/>
</dbReference>
<keyword evidence="4" id="KW-1185">Reference proteome</keyword>
<evidence type="ECO:0000313" key="3">
    <source>
        <dbReference type="EMBL" id="KAF7684599.1"/>
    </source>
</evidence>
<dbReference type="InterPro" id="IPR027417">
    <property type="entry name" value="P-loop_NTPase"/>
</dbReference>
<dbReference type="PANTHER" id="PTHR10763:SF26">
    <property type="entry name" value="CELL DIVISION CONTROL PROTEIN 6 HOMOLOG"/>
    <property type="match status" value="1"/>
</dbReference>
<dbReference type="SUPFAM" id="SSF52540">
    <property type="entry name" value="P-loop containing nucleoside triphosphate hydrolases"/>
    <property type="match status" value="1"/>
</dbReference>
<reference evidence="3 4" key="1">
    <citation type="submission" date="2019-01" db="EMBL/GenBank/DDBJ databases">
        <title>Genomes sequencing and comparative genomics of infectious freshwater microsporidia, Cucumispora dikerogammari and Thelohania contejeani.</title>
        <authorList>
            <person name="Cormier A."/>
            <person name="Giraud I."/>
            <person name="Wattier R."/>
            <person name="Teixeira M."/>
            <person name="Grandjean F."/>
            <person name="Rigaud T."/>
            <person name="Cordaux R."/>
        </authorList>
    </citation>
    <scope>NUCLEOTIDE SEQUENCE [LARGE SCALE GENOMIC DNA]</scope>
    <source>
        <strain evidence="3">T1</strain>
        <tissue evidence="3">Spores</tissue>
    </source>
</reference>
<evidence type="ECO:0000313" key="4">
    <source>
        <dbReference type="Proteomes" id="UP001516464"/>
    </source>
</evidence>
<name>A0ABQ7I2A4_9MICR</name>
<keyword evidence="1" id="KW-0235">DNA replication</keyword>
<dbReference type="SMART" id="SM00382">
    <property type="entry name" value="AAA"/>
    <property type="match status" value="1"/>
</dbReference>
<sequence length="301" mass="33878">MKIIGRARQASTLKAHLSRFWTHGTNPTVYISGVPGSGKTYTLLKILNELDLPHSYINCARCTPPAKVYQQIMSCLPCSSQKGKDISHHLMTCKDKHILVLDEIDLLITRTQQHLYTLFNLPCKYSNVLVVAISNTANLPEQRFDSKICSRIGSARVDFPPYTASQLAEIYKVEDDTPANLVCKRVGAISGDVRRVGSLLSRKDYTTGIRDMYTPLYVRFIAELPPYCKAILEVLCGESTDKLEIYETFLSLLKSKNWELIGFEDFNKQLKILSDCGLIKVGERISLLILKEELNIANDVS</sequence>
<evidence type="ECO:0000259" key="2">
    <source>
        <dbReference type="SMART" id="SM00382"/>
    </source>
</evidence>
<dbReference type="Pfam" id="PF00004">
    <property type="entry name" value="AAA"/>
    <property type="match status" value="1"/>
</dbReference>
<dbReference type="EMBL" id="SBIQ01000007">
    <property type="protein sequence ID" value="KAF7684599.1"/>
    <property type="molecule type" value="Genomic_DNA"/>
</dbReference>
<proteinExistence type="predicted"/>